<feature type="chain" id="PRO_5026980237" evidence="1">
    <location>
        <begin position="21"/>
        <end position="178"/>
    </location>
</feature>
<sequence length="178" mass="20068">MMKQAFFSLLFAFVAQSVFAQQTADFRKIRWGFTPKQVIESEPDKPFSKKKELLTYKPISLAGRRVGLDYEFLDGGLLSASYYYYVTASVTKDSVMAAAADFETHLTEKYGKGKAKTIGDTKDIVWQTPRTQINLTLGNVDRGWSVEVRYLCRVCSGDTQTTGATPAEFKPKKEVKDF</sequence>
<keyword evidence="3" id="KW-1185">Reference proteome</keyword>
<proteinExistence type="predicted"/>
<organism evidence="2 3">
    <name type="scientific">Spirosoma terrae</name>
    <dbReference type="NCBI Taxonomy" id="1968276"/>
    <lineage>
        <taxon>Bacteria</taxon>
        <taxon>Pseudomonadati</taxon>
        <taxon>Bacteroidota</taxon>
        <taxon>Cytophagia</taxon>
        <taxon>Cytophagales</taxon>
        <taxon>Cytophagaceae</taxon>
        <taxon>Spirosoma</taxon>
    </lineage>
</organism>
<feature type="signal peptide" evidence="1">
    <location>
        <begin position="1"/>
        <end position="20"/>
    </location>
</feature>
<dbReference type="AlphaFoldDB" id="A0A6L9L836"/>
<evidence type="ECO:0000313" key="2">
    <source>
        <dbReference type="EMBL" id="NDU96714.1"/>
    </source>
</evidence>
<comment type="caution">
    <text evidence="2">The sequence shown here is derived from an EMBL/GenBank/DDBJ whole genome shotgun (WGS) entry which is preliminary data.</text>
</comment>
<dbReference type="EMBL" id="JAAFZH010000008">
    <property type="protein sequence ID" value="NDU96714.1"/>
    <property type="molecule type" value="Genomic_DNA"/>
</dbReference>
<gene>
    <name evidence="2" type="ORF">GK108_17660</name>
</gene>
<protein>
    <submittedName>
        <fullName evidence="2">Uncharacterized protein</fullName>
    </submittedName>
</protein>
<name>A0A6L9L836_9BACT</name>
<accession>A0A6L9L836</accession>
<evidence type="ECO:0000313" key="3">
    <source>
        <dbReference type="Proteomes" id="UP000474175"/>
    </source>
</evidence>
<dbReference type="RefSeq" id="WP_163951451.1">
    <property type="nucleotide sequence ID" value="NZ_JAAFZH010000008.1"/>
</dbReference>
<keyword evidence="1" id="KW-0732">Signal</keyword>
<reference evidence="2 3" key="1">
    <citation type="submission" date="2020-02" db="EMBL/GenBank/DDBJ databases">
        <title>Draft genome sequence of two Spirosoma agri KCTC 52727 and Spirosoma terrae KCTC 52035.</title>
        <authorList>
            <person name="Rojas J."/>
            <person name="Ambika Manirajan B."/>
            <person name="Suarez C."/>
            <person name="Ratering S."/>
            <person name="Schnell S."/>
        </authorList>
    </citation>
    <scope>NUCLEOTIDE SEQUENCE [LARGE SCALE GENOMIC DNA]</scope>
    <source>
        <strain evidence="2 3">KCTC 52035</strain>
    </source>
</reference>
<evidence type="ECO:0000256" key="1">
    <source>
        <dbReference type="SAM" id="SignalP"/>
    </source>
</evidence>
<dbReference type="Proteomes" id="UP000474175">
    <property type="component" value="Unassembled WGS sequence"/>
</dbReference>